<keyword evidence="5" id="KW-0808">Transferase</keyword>
<keyword evidence="3 5" id="KW-0067">ATP-binding</keyword>
<comment type="catalytic activity">
    <reaction evidence="5">
        <text>3'-dephospho-CoA + ATP = ADP + CoA + H(+)</text>
        <dbReference type="Rhea" id="RHEA:18245"/>
        <dbReference type="ChEBI" id="CHEBI:15378"/>
        <dbReference type="ChEBI" id="CHEBI:30616"/>
        <dbReference type="ChEBI" id="CHEBI:57287"/>
        <dbReference type="ChEBI" id="CHEBI:57328"/>
        <dbReference type="ChEBI" id="CHEBI:456216"/>
        <dbReference type="EC" id="2.7.1.24"/>
    </reaction>
</comment>
<protein>
    <recommendedName>
        <fullName evidence="5 6">Dephospho-CoA kinase</fullName>
        <ecNumber evidence="5 6">2.7.1.24</ecNumber>
    </recommendedName>
    <alternativeName>
        <fullName evidence="5">Dephosphocoenzyme A kinase</fullName>
    </alternativeName>
</protein>
<dbReference type="InterPro" id="IPR001977">
    <property type="entry name" value="Depp_CoAkinase"/>
</dbReference>
<feature type="binding site" evidence="5">
    <location>
        <begin position="12"/>
        <end position="17"/>
    </location>
    <ligand>
        <name>ATP</name>
        <dbReference type="ChEBI" id="CHEBI:30616"/>
    </ligand>
</feature>
<keyword evidence="2 5" id="KW-0547">Nucleotide-binding</keyword>
<evidence type="ECO:0000256" key="6">
    <source>
        <dbReference type="NCBIfam" id="TIGR00152"/>
    </source>
</evidence>
<dbReference type="Gene3D" id="3.40.50.300">
    <property type="entry name" value="P-loop containing nucleotide triphosphate hydrolases"/>
    <property type="match status" value="1"/>
</dbReference>
<dbReference type="PANTHER" id="PTHR10695:SF46">
    <property type="entry name" value="BIFUNCTIONAL COENZYME A SYNTHASE-RELATED"/>
    <property type="match status" value="1"/>
</dbReference>
<dbReference type="NCBIfam" id="TIGR00152">
    <property type="entry name" value="dephospho-CoA kinase"/>
    <property type="match status" value="1"/>
</dbReference>
<sequence>MTLVIGLTGSIASGKSTVSTMFKELHIPVIDADKISREVVEPGEFAYQEIVKEFGETILLEDQSIDRKKLGSIIFTDEGKRKKLNGIVHPAIRKRMLEEKEAYTKELEKCVVMDIPLLFESKLTHFVEKIVVVYVDENTQLERLMSRDGSSEKEALQRIRSQIPVREKIELADAVINNNGTKEDSFGQLKDILRKWNVL</sequence>
<accession>A0A919X878</accession>
<dbReference type="RefSeq" id="WP_212921255.1">
    <property type="nucleotide sequence ID" value="NZ_BORP01000004.1"/>
</dbReference>
<comment type="function">
    <text evidence="5">Catalyzes the phosphorylation of the 3'-hydroxyl group of dephosphocoenzyme A to form coenzyme A.</text>
</comment>
<gene>
    <name evidence="5 7" type="primary">coaE</name>
    <name evidence="7" type="ORF">J43TS3_24080</name>
</gene>
<dbReference type="EMBL" id="BORP01000004">
    <property type="protein sequence ID" value="GIO27797.1"/>
    <property type="molecule type" value="Genomic_DNA"/>
</dbReference>
<comment type="caution">
    <text evidence="7">The sequence shown here is derived from an EMBL/GenBank/DDBJ whole genome shotgun (WGS) entry which is preliminary data.</text>
</comment>
<proteinExistence type="inferred from homology"/>
<evidence type="ECO:0000313" key="8">
    <source>
        <dbReference type="Proteomes" id="UP000676917"/>
    </source>
</evidence>
<comment type="subcellular location">
    <subcellularLocation>
        <location evidence="5">Cytoplasm</location>
    </subcellularLocation>
</comment>
<evidence type="ECO:0000256" key="5">
    <source>
        <dbReference type="HAMAP-Rule" id="MF_00376"/>
    </source>
</evidence>
<dbReference type="FunFam" id="3.40.50.300:FF:000485">
    <property type="entry name" value="Dephospho-CoA kinase CAB5"/>
    <property type="match status" value="1"/>
</dbReference>
<evidence type="ECO:0000256" key="2">
    <source>
        <dbReference type="ARBA" id="ARBA00022741"/>
    </source>
</evidence>
<keyword evidence="5 7" id="KW-0418">Kinase</keyword>
<dbReference type="Pfam" id="PF01121">
    <property type="entry name" value="CoaE"/>
    <property type="match status" value="1"/>
</dbReference>
<dbReference type="AlphaFoldDB" id="A0A919X878"/>
<keyword evidence="5" id="KW-0963">Cytoplasm</keyword>
<evidence type="ECO:0000256" key="4">
    <source>
        <dbReference type="ARBA" id="ARBA00022993"/>
    </source>
</evidence>
<reference evidence="7" key="1">
    <citation type="submission" date="2021-03" db="EMBL/GenBank/DDBJ databases">
        <title>Antimicrobial resistance genes in bacteria isolated from Japanese honey, and their potential for conferring macrolide and lincosamide resistance in the American foulbrood pathogen Paenibacillus larvae.</title>
        <authorList>
            <person name="Okamoto M."/>
            <person name="Kumagai M."/>
            <person name="Kanamori H."/>
            <person name="Takamatsu D."/>
        </authorList>
    </citation>
    <scope>NUCLEOTIDE SEQUENCE</scope>
    <source>
        <strain evidence="7">J43TS3</strain>
    </source>
</reference>
<evidence type="ECO:0000256" key="1">
    <source>
        <dbReference type="ARBA" id="ARBA00009018"/>
    </source>
</evidence>
<keyword evidence="4 5" id="KW-0173">Coenzyme A biosynthesis</keyword>
<dbReference type="PANTHER" id="PTHR10695">
    <property type="entry name" value="DEPHOSPHO-COA KINASE-RELATED"/>
    <property type="match status" value="1"/>
</dbReference>
<keyword evidence="8" id="KW-1185">Reference proteome</keyword>
<dbReference type="Proteomes" id="UP000676917">
    <property type="component" value="Unassembled WGS sequence"/>
</dbReference>
<comment type="similarity">
    <text evidence="1 5">Belongs to the CoaE family.</text>
</comment>
<dbReference type="GO" id="GO:0004140">
    <property type="term" value="F:dephospho-CoA kinase activity"/>
    <property type="evidence" value="ECO:0007669"/>
    <property type="project" value="UniProtKB-UniRule"/>
</dbReference>
<dbReference type="PROSITE" id="PS51219">
    <property type="entry name" value="DPCK"/>
    <property type="match status" value="1"/>
</dbReference>
<evidence type="ECO:0000313" key="7">
    <source>
        <dbReference type="EMBL" id="GIO27797.1"/>
    </source>
</evidence>
<dbReference type="GO" id="GO:0005524">
    <property type="term" value="F:ATP binding"/>
    <property type="evidence" value="ECO:0007669"/>
    <property type="project" value="UniProtKB-UniRule"/>
</dbReference>
<dbReference type="InterPro" id="IPR027417">
    <property type="entry name" value="P-loop_NTPase"/>
</dbReference>
<dbReference type="CDD" id="cd02022">
    <property type="entry name" value="DPCK"/>
    <property type="match status" value="1"/>
</dbReference>
<dbReference type="EC" id="2.7.1.24" evidence="5 6"/>
<organism evidence="7 8">
    <name type="scientific">Ornithinibacillus bavariensis</name>
    <dbReference type="NCBI Taxonomy" id="545502"/>
    <lineage>
        <taxon>Bacteria</taxon>
        <taxon>Bacillati</taxon>
        <taxon>Bacillota</taxon>
        <taxon>Bacilli</taxon>
        <taxon>Bacillales</taxon>
        <taxon>Bacillaceae</taxon>
        <taxon>Ornithinibacillus</taxon>
    </lineage>
</organism>
<evidence type="ECO:0000256" key="3">
    <source>
        <dbReference type="ARBA" id="ARBA00022840"/>
    </source>
</evidence>
<comment type="pathway">
    <text evidence="5">Cofactor biosynthesis; coenzyme A biosynthesis; CoA from (R)-pantothenate: step 5/5.</text>
</comment>
<dbReference type="GO" id="GO:0015937">
    <property type="term" value="P:coenzyme A biosynthetic process"/>
    <property type="evidence" value="ECO:0007669"/>
    <property type="project" value="UniProtKB-UniRule"/>
</dbReference>
<name>A0A919X878_9BACI</name>
<dbReference type="GO" id="GO:0005737">
    <property type="term" value="C:cytoplasm"/>
    <property type="evidence" value="ECO:0007669"/>
    <property type="project" value="UniProtKB-SubCell"/>
</dbReference>
<dbReference type="HAMAP" id="MF_00376">
    <property type="entry name" value="Dephospho_CoA_kinase"/>
    <property type="match status" value="1"/>
</dbReference>
<dbReference type="SUPFAM" id="SSF52540">
    <property type="entry name" value="P-loop containing nucleoside triphosphate hydrolases"/>
    <property type="match status" value="1"/>
</dbReference>